<organism evidence="6 7">
    <name type="scientific">Pseudohoeflea coraliihabitans</name>
    <dbReference type="NCBI Taxonomy" id="2860393"/>
    <lineage>
        <taxon>Bacteria</taxon>
        <taxon>Pseudomonadati</taxon>
        <taxon>Pseudomonadota</taxon>
        <taxon>Alphaproteobacteria</taxon>
        <taxon>Hyphomicrobiales</taxon>
        <taxon>Rhizobiaceae</taxon>
        <taxon>Pseudohoeflea</taxon>
    </lineage>
</organism>
<dbReference type="Proteomes" id="UP001430804">
    <property type="component" value="Unassembled WGS sequence"/>
</dbReference>
<dbReference type="PANTHER" id="PTHR43369">
    <property type="entry name" value="PHOSPHORIBOSYLGLYCINAMIDE FORMYLTRANSFERASE"/>
    <property type="match status" value="1"/>
</dbReference>
<name>A0ABS6WIS8_9HYPH</name>
<dbReference type="InterPro" id="IPR002376">
    <property type="entry name" value="Formyl_transf_N"/>
</dbReference>
<evidence type="ECO:0000256" key="3">
    <source>
        <dbReference type="ARBA" id="ARBA00022679"/>
    </source>
</evidence>
<dbReference type="GO" id="GO:0016740">
    <property type="term" value="F:transferase activity"/>
    <property type="evidence" value="ECO:0007669"/>
    <property type="project" value="UniProtKB-KW"/>
</dbReference>
<gene>
    <name evidence="6" type="ORF">KY465_00595</name>
</gene>
<sequence length="257" mass="27820">MPHQPRILILTAGGPAPSILINAVAAEFSDVVIIEEASESRGRFLRRRARLIGWVQTIGQLATMVLSRLGKRIGARSMAAAARAYDVDLTVTRDLPCHAVDSANGSQALALINDLKPDAVLLVSCRLLSARTLTAIPCPVLNFHPGITPEYRGMWGGYWARAARDAAGYGATVHLVTPDVDEGPILYQQTIAPLVRPSIFTDPVIQAAAASPLVLAGLRNAVADTMQPQAATGRRSRQYFHPPVWSYLWRGVTRGIW</sequence>
<accession>A0ABS6WIS8</accession>
<evidence type="ECO:0000313" key="7">
    <source>
        <dbReference type="Proteomes" id="UP001430804"/>
    </source>
</evidence>
<feature type="domain" description="Formyl transferase N-terminal" evidence="5">
    <location>
        <begin position="104"/>
        <end position="191"/>
    </location>
</feature>
<dbReference type="PANTHER" id="PTHR43369:SF2">
    <property type="entry name" value="PHOSPHORIBOSYLGLYCINAMIDE FORMYLTRANSFERASE"/>
    <property type="match status" value="1"/>
</dbReference>
<dbReference type="EC" id="2.1.2.2" evidence="2"/>
<dbReference type="CDD" id="cd08653">
    <property type="entry name" value="FMT_core_like_3"/>
    <property type="match status" value="1"/>
</dbReference>
<dbReference type="EMBL" id="JAHWQX010000001">
    <property type="protein sequence ID" value="MBW3095770.1"/>
    <property type="molecule type" value="Genomic_DNA"/>
</dbReference>
<evidence type="ECO:0000256" key="1">
    <source>
        <dbReference type="ARBA" id="ARBA00005054"/>
    </source>
</evidence>
<proteinExistence type="predicted"/>
<keyword evidence="4" id="KW-0658">Purine biosynthesis</keyword>
<protein>
    <recommendedName>
        <fullName evidence="2">phosphoribosylglycinamide formyltransferase 1</fullName>
        <ecNumber evidence="2">2.1.2.2</ecNumber>
    </recommendedName>
</protein>
<comment type="pathway">
    <text evidence="1">Purine metabolism; IMP biosynthesis via de novo pathway; N(2)-formyl-N(1)-(5-phospho-D-ribosyl)glycinamide from N(1)-(5-phospho-D-ribosyl)glycinamide (10-formyl THF route): step 1/1.</text>
</comment>
<evidence type="ECO:0000256" key="2">
    <source>
        <dbReference type="ARBA" id="ARBA00012254"/>
    </source>
</evidence>
<comment type="caution">
    <text evidence="6">The sequence shown here is derived from an EMBL/GenBank/DDBJ whole genome shotgun (WGS) entry which is preliminary data.</text>
</comment>
<evidence type="ECO:0000259" key="5">
    <source>
        <dbReference type="Pfam" id="PF00551"/>
    </source>
</evidence>
<keyword evidence="7" id="KW-1185">Reference proteome</keyword>
<keyword evidence="3 6" id="KW-0808">Transferase</keyword>
<evidence type="ECO:0000313" key="6">
    <source>
        <dbReference type="EMBL" id="MBW3095770.1"/>
    </source>
</evidence>
<dbReference type="Pfam" id="PF00551">
    <property type="entry name" value="Formyl_trans_N"/>
    <property type="match status" value="1"/>
</dbReference>
<dbReference type="RefSeq" id="WP_219157318.1">
    <property type="nucleotide sequence ID" value="NZ_JAHWQX010000001.1"/>
</dbReference>
<evidence type="ECO:0000256" key="4">
    <source>
        <dbReference type="ARBA" id="ARBA00022755"/>
    </source>
</evidence>
<reference evidence="6" key="1">
    <citation type="submission" date="2021-07" db="EMBL/GenBank/DDBJ databases">
        <title>Pseudohoeflea marina sp. nov. a polyhydroxyalcanoate-producing bacterium.</title>
        <authorList>
            <person name="Zheng W."/>
            <person name="Yu S."/>
            <person name="Huang Y."/>
        </authorList>
    </citation>
    <scope>NUCLEOTIDE SEQUENCE</scope>
    <source>
        <strain evidence="6">DP4N28-3</strain>
    </source>
</reference>